<feature type="region of interest" description="Disordered" evidence="6">
    <location>
        <begin position="78"/>
        <end position="103"/>
    </location>
</feature>
<feature type="compositionally biased region" description="Polar residues" evidence="6">
    <location>
        <begin position="86"/>
        <end position="101"/>
    </location>
</feature>
<sequence length="359" mass="39472">MSYLNLNAESVESTQNSVPKEGERLGNSDSSIVNPSRDGDNDNNKGVDHMVEVGGGRDESKNENDAAVATELFLGTNGREVGRDCGNSQRQEGQENVSSEIGQEIRAERCRGTSGGGGDPGGFDTAHAAARTYDRAAIKFRGVEADINFNLSDYEEELKQMKNLTKEEFVHILRRQSTGFSRGSSKYRGVSLHKCGRWEARMGQFLGKKYIYLGLLDSEVEAARAYDRAAIICDGRDAVTNFDRITYEGEMFEARNEGGGIDLGMKFSHPLGNGHRGNEEHLQSHSGSYNVQNGGSMDMLQNREFEKKGMVITQSKYPFGLASLPLVSCVPSSVENPNMKFMGKILYPCSMQQACLADR</sequence>
<comment type="caution">
    <text evidence="8">The sequence shown here is derived from an EMBL/GenBank/DDBJ whole genome shotgun (WGS) entry which is preliminary data.</text>
</comment>
<evidence type="ECO:0000256" key="6">
    <source>
        <dbReference type="SAM" id="MobiDB-lite"/>
    </source>
</evidence>
<evidence type="ECO:0000256" key="1">
    <source>
        <dbReference type="ARBA" id="ARBA00004123"/>
    </source>
</evidence>
<dbReference type="InterPro" id="IPR036955">
    <property type="entry name" value="AP2/ERF_dom_sf"/>
</dbReference>
<dbReference type="SUPFAM" id="SSF54171">
    <property type="entry name" value="DNA-binding domain"/>
    <property type="match status" value="2"/>
</dbReference>
<dbReference type="CDD" id="cd00018">
    <property type="entry name" value="AP2"/>
    <property type="match status" value="1"/>
</dbReference>
<keyword evidence="9" id="KW-1185">Reference proteome</keyword>
<organism evidence="8 9">
    <name type="scientific">Hevea brasiliensis</name>
    <name type="common">Para rubber tree</name>
    <name type="synonym">Siphonia brasiliensis</name>
    <dbReference type="NCBI Taxonomy" id="3981"/>
    <lineage>
        <taxon>Eukaryota</taxon>
        <taxon>Viridiplantae</taxon>
        <taxon>Streptophyta</taxon>
        <taxon>Embryophyta</taxon>
        <taxon>Tracheophyta</taxon>
        <taxon>Spermatophyta</taxon>
        <taxon>Magnoliopsida</taxon>
        <taxon>eudicotyledons</taxon>
        <taxon>Gunneridae</taxon>
        <taxon>Pentapetalae</taxon>
        <taxon>rosids</taxon>
        <taxon>fabids</taxon>
        <taxon>Malpighiales</taxon>
        <taxon>Euphorbiaceae</taxon>
        <taxon>Crotonoideae</taxon>
        <taxon>Micrandreae</taxon>
        <taxon>Hevea</taxon>
    </lineage>
</organism>
<evidence type="ECO:0000259" key="7">
    <source>
        <dbReference type="PROSITE" id="PS51032"/>
    </source>
</evidence>
<dbReference type="Gene3D" id="3.30.730.10">
    <property type="entry name" value="AP2/ERF domain"/>
    <property type="match status" value="2"/>
</dbReference>
<dbReference type="EMBL" id="JAAGAX010000003">
    <property type="protein sequence ID" value="KAF2319942.1"/>
    <property type="molecule type" value="Genomic_DNA"/>
</dbReference>
<keyword evidence="3" id="KW-0238">DNA-binding</keyword>
<dbReference type="SMART" id="SM00380">
    <property type="entry name" value="AP2"/>
    <property type="match status" value="2"/>
</dbReference>
<dbReference type="AlphaFoldDB" id="A0A6A6N162"/>
<evidence type="ECO:0000256" key="4">
    <source>
        <dbReference type="ARBA" id="ARBA00023163"/>
    </source>
</evidence>
<name>A0A6A6N162_HEVBR</name>
<dbReference type="InterPro" id="IPR001471">
    <property type="entry name" value="AP2/ERF_dom"/>
</dbReference>
<proteinExistence type="predicted"/>
<keyword evidence="5" id="KW-0539">Nucleus</keyword>
<comment type="subcellular location">
    <subcellularLocation>
        <location evidence="1">Nucleus</location>
    </subcellularLocation>
</comment>
<feature type="region of interest" description="Disordered" evidence="6">
    <location>
        <begin position="1"/>
        <end position="49"/>
    </location>
</feature>
<dbReference type="PANTHER" id="PTHR32467">
    <property type="entry name" value="AP2-LIKE ETHYLENE-RESPONSIVE TRANSCRIPTION FACTOR"/>
    <property type="match status" value="1"/>
</dbReference>
<dbReference type="GO" id="GO:0005634">
    <property type="term" value="C:nucleus"/>
    <property type="evidence" value="ECO:0007669"/>
    <property type="project" value="UniProtKB-SubCell"/>
</dbReference>
<dbReference type="PANTHER" id="PTHR32467:SF118">
    <property type="entry name" value="ETHYLENE-RESPONSIVE TRANSCRIPTION FACTOR RAP2-7"/>
    <property type="match status" value="1"/>
</dbReference>
<protein>
    <recommendedName>
        <fullName evidence="7">AP2/ERF domain-containing protein</fullName>
    </recommendedName>
</protein>
<evidence type="ECO:0000256" key="2">
    <source>
        <dbReference type="ARBA" id="ARBA00023015"/>
    </source>
</evidence>
<evidence type="ECO:0000256" key="5">
    <source>
        <dbReference type="ARBA" id="ARBA00023242"/>
    </source>
</evidence>
<accession>A0A6A6N162</accession>
<feature type="compositionally biased region" description="Polar residues" evidence="6">
    <location>
        <begin position="1"/>
        <end position="18"/>
    </location>
</feature>
<dbReference type="GO" id="GO:0003677">
    <property type="term" value="F:DNA binding"/>
    <property type="evidence" value="ECO:0007669"/>
    <property type="project" value="UniProtKB-KW"/>
</dbReference>
<keyword evidence="4" id="KW-0804">Transcription</keyword>
<evidence type="ECO:0000256" key="3">
    <source>
        <dbReference type="ARBA" id="ARBA00023125"/>
    </source>
</evidence>
<dbReference type="PROSITE" id="PS51032">
    <property type="entry name" value="AP2_ERF"/>
    <property type="match status" value="2"/>
</dbReference>
<keyword evidence="2" id="KW-0805">Transcription regulation</keyword>
<evidence type="ECO:0000313" key="9">
    <source>
        <dbReference type="Proteomes" id="UP000467840"/>
    </source>
</evidence>
<dbReference type="Proteomes" id="UP000467840">
    <property type="component" value="Chromosome 10"/>
</dbReference>
<reference evidence="8 9" key="1">
    <citation type="journal article" date="2020" name="Mol. Plant">
        <title>The Chromosome-Based Rubber Tree Genome Provides New Insights into Spurge Genome Evolution and Rubber Biosynthesis.</title>
        <authorList>
            <person name="Liu J."/>
            <person name="Shi C."/>
            <person name="Shi C.C."/>
            <person name="Li W."/>
            <person name="Zhang Q.J."/>
            <person name="Zhang Y."/>
            <person name="Li K."/>
            <person name="Lu H.F."/>
            <person name="Shi C."/>
            <person name="Zhu S.T."/>
            <person name="Xiao Z.Y."/>
            <person name="Nan H."/>
            <person name="Yue Y."/>
            <person name="Zhu X.G."/>
            <person name="Wu Y."/>
            <person name="Hong X.N."/>
            <person name="Fan G.Y."/>
            <person name="Tong Y."/>
            <person name="Zhang D."/>
            <person name="Mao C.L."/>
            <person name="Liu Y.L."/>
            <person name="Hao S.J."/>
            <person name="Liu W.Q."/>
            <person name="Lv M.Q."/>
            <person name="Zhang H.B."/>
            <person name="Liu Y."/>
            <person name="Hu-Tang G.R."/>
            <person name="Wang J.P."/>
            <person name="Wang J.H."/>
            <person name="Sun Y.H."/>
            <person name="Ni S.B."/>
            <person name="Chen W.B."/>
            <person name="Zhang X.C."/>
            <person name="Jiao Y.N."/>
            <person name="Eichler E.E."/>
            <person name="Li G.H."/>
            <person name="Liu X."/>
            <person name="Gao L.Z."/>
        </authorList>
    </citation>
    <scope>NUCLEOTIDE SEQUENCE [LARGE SCALE GENOMIC DNA]</scope>
    <source>
        <strain evidence="9">cv. GT1</strain>
        <tissue evidence="8">Leaf</tissue>
    </source>
</reference>
<feature type="compositionally biased region" description="Basic and acidic residues" evidence="6">
    <location>
        <begin position="37"/>
        <end position="49"/>
    </location>
</feature>
<evidence type="ECO:0000313" key="8">
    <source>
        <dbReference type="EMBL" id="KAF2319942.1"/>
    </source>
</evidence>
<feature type="domain" description="AP2/ERF" evidence="7">
    <location>
        <begin position="83"/>
        <end position="150"/>
    </location>
</feature>
<gene>
    <name evidence="8" type="ORF">GH714_020785</name>
</gene>
<dbReference type="GO" id="GO:0003700">
    <property type="term" value="F:DNA-binding transcription factor activity"/>
    <property type="evidence" value="ECO:0007669"/>
    <property type="project" value="InterPro"/>
</dbReference>
<dbReference type="InterPro" id="IPR016177">
    <property type="entry name" value="DNA-bd_dom_sf"/>
</dbReference>
<feature type="domain" description="AP2/ERF" evidence="7">
    <location>
        <begin position="186"/>
        <end position="243"/>
    </location>
</feature>